<feature type="transmembrane region" description="Helical" evidence="6">
    <location>
        <begin position="93"/>
        <end position="118"/>
    </location>
</feature>
<dbReference type="EMBL" id="CP001848">
    <property type="protein sequence ID" value="ADB16252.1"/>
    <property type="molecule type" value="Genomic_DNA"/>
</dbReference>
<feature type="transmembrane region" description="Helical" evidence="6">
    <location>
        <begin position="147"/>
        <end position="170"/>
    </location>
</feature>
<protein>
    <recommendedName>
        <fullName evidence="6">TVP38/TMEM64 family membrane protein</fullName>
    </recommendedName>
</protein>
<evidence type="ECO:0000313" key="9">
    <source>
        <dbReference type="Proteomes" id="UP000001887"/>
    </source>
</evidence>
<dbReference type="HOGENOM" id="CLU_038944_7_0_0"/>
<keyword evidence="4 6" id="KW-1133">Transmembrane helix</keyword>
<dbReference type="STRING" id="530564.Psta_1577"/>
<evidence type="ECO:0000256" key="2">
    <source>
        <dbReference type="ARBA" id="ARBA00022475"/>
    </source>
</evidence>
<evidence type="ECO:0000256" key="5">
    <source>
        <dbReference type="ARBA" id="ARBA00023136"/>
    </source>
</evidence>
<dbReference type="PANTHER" id="PTHR12677">
    <property type="entry name" value="GOLGI APPARATUS MEMBRANE PROTEIN TVP38-RELATED"/>
    <property type="match status" value="1"/>
</dbReference>
<dbReference type="Pfam" id="PF09335">
    <property type="entry name" value="VTT_dom"/>
    <property type="match status" value="1"/>
</dbReference>
<feature type="transmembrane region" description="Helical" evidence="6">
    <location>
        <begin position="177"/>
        <end position="198"/>
    </location>
</feature>
<dbReference type="InterPro" id="IPR032816">
    <property type="entry name" value="VTT_dom"/>
</dbReference>
<dbReference type="KEGG" id="psl:Psta_1577"/>
<dbReference type="GO" id="GO:0005886">
    <property type="term" value="C:plasma membrane"/>
    <property type="evidence" value="ECO:0007669"/>
    <property type="project" value="UniProtKB-SubCell"/>
</dbReference>
<keyword evidence="2 6" id="KW-1003">Cell membrane</keyword>
<feature type="transmembrane region" description="Helical" evidence="6">
    <location>
        <begin position="63"/>
        <end position="81"/>
    </location>
</feature>
<organism evidence="8 9">
    <name type="scientific">Pirellula staleyi (strain ATCC 27377 / DSM 6068 / ICPB 4128)</name>
    <name type="common">Pirella staleyi</name>
    <dbReference type="NCBI Taxonomy" id="530564"/>
    <lineage>
        <taxon>Bacteria</taxon>
        <taxon>Pseudomonadati</taxon>
        <taxon>Planctomycetota</taxon>
        <taxon>Planctomycetia</taxon>
        <taxon>Pirellulales</taxon>
        <taxon>Pirellulaceae</taxon>
        <taxon>Pirellula</taxon>
    </lineage>
</organism>
<comment type="similarity">
    <text evidence="6">Belongs to the TVP38/TMEM64 family.</text>
</comment>
<feature type="domain" description="VTT" evidence="7">
    <location>
        <begin position="85"/>
        <end position="198"/>
    </location>
</feature>
<feature type="transmembrane region" description="Helical" evidence="6">
    <location>
        <begin position="21"/>
        <end position="38"/>
    </location>
</feature>
<keyword evidence="5 6" id="KW-0472">Membrane</keyword>
<dbReference type="AlphaFoldDB" id="D2QY38"/>
<dbReference type="OrthoDB" id="9779114at2"/>
<comment type="subcellular location">
    <subcellularLocation>
        <location evidence="1 6">Cell membrane</location>
        <topology evidence="1 6">Multi-pass membrane protein</topology>
    </subcellularLocation>
</comment>
<keyword evidence="9" id="KW-1185">Reference proteome</keyword>
<name>D2QY38_PIRSD</name>
<evidence type="ECO:0000256" key="3">
    <source>
        <dbReference type="ARBA" id="ARBA00022692"/>
    </source>
</evidence>
<evidence type="ECO:0000313" key="8">
    <source>
        <dbReference type="EMBL" id="ADB16252.1"/>
    </source>
</evidence>
<evidence type="ECO:0000256" key="1">
    <source>
        <dbReference type="ARBA" id="ARBA00004651"/>
    </source>
</evidence>
<evidence type="ECO:0000256" key="4">
    <source>
        <dbReference type="ARBA" id="ARBA00022989"/>
    </source>
</evidence>
<reference evidence="8 9" key="1">
    <citation type="journal article" date="2009" name="Stand. Genomic Sci.">
        <title>Complete genome sequence of Pirellula staleyi type strain (ATCC 27377).</title>
        <authorList>
            <person name="Clum A."/>
            <person name="Tindall B.J."/>
            <person name="Sikorski J."/>
            <person name="Ivanova N."/>
            <person name="Mavrommatis K."/>
            <person name="Lucas S."/>
            <person name="Glavina del Rio T."/>
            <person name="Nolan M."/>
            <person name="Chen F."/>
            <person name="Tice H."/>
            <person name="Pitluck S."/>
            <person name="Cheng J.F."/>
            <person name="Chertkov O."/>
            <person name="Brettin T."/>
            <person name="Han C."/>
            <person name="Detter J.C."/>
            <person name="Kuske C."/>
            <person name="Bruce D."/>
            <person name="Goodwin L."/>
            <person name="Ovchinikova G."/>
            <person name="Pati A."/>
            <person name="Mikhailova N."/>
            <person name="Chen A."/>
            <person name="Palaniappan K."/>
            <person name="Land M."/>
            <person name="Hauser L."/>
            <person name="Chang Y.J."/>
            <person name="Jeffries C.D."/>
            <person name="Chain P."/>
            <person name="Rohde M."/>
            <person name="Goker M."/>
            <person name="Bristow J."/>
            <person name="Eisen J.A."/>
            <person name="Markowitz V."/>
            <person name="Hugenholtz P."/>
            <person name="Kyrpides N.C."/>
            <person name="Klenk H.P."/>
            <person name="Lapidus A."/>
        </authorList>
    </citation>
    <scope>NUCLEOTIDE SEQUENCE [LARGE SCALE GENOMIC DNA]</scope>
    <source>
        <strain evidence="9">ATCC 27377 / DSM 6068 / ICPB 4128</strain>
    </source>
</reference>
<accession>D2QY38</accession>
<dbReference type="PANTHER" id="PTHR12677:SF59">
    <property type="entry name" value="GOLGI APPARATUS MEMBRANE PROTEIN TVP38-RELATED"/>
    <property type="match status" value="1"/>
</dbReference>
<evidence type="ECO:0000256" key="6">
    <source>
        <dbReference type="RuleBase" id="RU366058"/>
    </source>
</evidence>
<gene>
    <name evidence="8" type="ordered locus">Psta_1577</name>
</gene>
<proteinExistence type="inferred from homology"/>
<feature type="transmembrane region" description="Helical" evidence="6">
    <location>
        <begin position="218"/>
        <end position="237"/>
    </location>
</feature>
<dbReference type="eggNOG" id="COG0398">
    <property type="taxonomic scope" value="Bacteria"/>
</dbReference>
<evidence type="ECO:0000259" key="7">
    <source>
        <dbReference type="Pfam" id="PF09335"/>
    </source>
</evidence>
<dbReference type="InterPro" id="IPR015414">
    <property type="entry name" value="TMEM64"/>
</dbReference>
<keyword evidence="3 6" id="KW-0812">Transmembrane</keyword>
<sequence>MSKPPASNDANQKSSSIAVRLVVLLLVIVTAVTLAYFFRSELSLEALAARETSLRQAASRQPVLAYATYFVIYVVVTGLSLPGAAALSITGGWLLGFWPALVLTSFASSTGASCAFLLSRYLLGTMVQQRFASQLEKFNEDLDREGAWYLLSLRLIPAVPFFVINLVMGLTKMRLTTFWWVSQLGMFPATVVFVLAGASSPSLRDISQQGIGSLLSPTLIVALVLLGTLPLLLKWIVSRLISSRSPSPKQ</sequence>
<dbReference type="Proteomes" id="UP000001887">
    <property type="component" value="Chromosome"/>
</dbReference>